<dbReference type="AlphaFoldDB" id="A0A173W7Q6"/>
<dbReference type="PANTHER" id="PTHR22789:SF0">
    <property type="entry name" value="3-OXO-TETRONATE 4-PHOSPHATE DECARBOXYLASE-RELATED"/>
    <property type="match status" value="1"/>
</dbReference>
<evidence type="ECO:0000256" key="1">
    <source>
        <dbReference type="ARBA" id="ARBA00022723"/>
    </source>
</evidence>
<dbReference type="GO" id="GO:0016832">
    <property type="term" value="F:aldehyde-lyase activity"/>
    <property type="evidence" value="ECO:0007669"/>
    <property type="project" value="TreeGrafter"/>
</dbReference>
<reference evidence="4 5" key="1">
    <citation type="submission" date="2015-09" db="EMBL/GenBank/DDBJ databases">
        <authorList>
            <consortium name="Pathogen Informatics"/>
        </authorList>
    </citation>
    <scope>NUCLEOTIDE SEQUENCE [LARGE SCALE GENOMIC DNA]</scope>
    <source>
        <strain evidence="4 5">2789STDY5608851</strain>
    </source>
</reference>
<dbReference type="InterPro" id="IPR036409">
    <property type="entry name" value="Aldolase_II/adducin_N_sf"/>
</dbReference>
<dbReference type="PANTHER" id="PTHR22789">
    <property type="entry name" value="FUCULOSE PHOSPHATE ALDOLASE"/>
    <property type="match status" value="1"/>
</dbReference>
<dbReference type="GO" id="GO:0046872">
    <property type="term" value="F:metal ion binding"/>
    <property type="evidence" value="ECO:0007669"/>
    <property type="project" value="UniProtKB-KW"/>
</dbReference>
<evidence type="ECO:0000313" key="4">
    <source>
        <dbReference type="EMBL" id="CUN34996.1"/>
    </source>
</evidence>
<dbReference type="Gene3D" id="3.40.225.10">
    <property type="entry name" value="Class II aldolase/adducin N-terminal domain"/>
    <property type="match status" value="1"/>
</dbReference>
<proteinExistence type="predicted"/>
<keyword evidence="1" id="KW-0479">Metal-binding</keyword>
<protein>
    <submittedName>
        <fullName evidence="4">Methylthioribulose-1-phosphate dehydratase</fullName>
        <ecNumber evidence="4">4.2.1.109</ecNumber>
    </submittedName>
</protein>
<evidence type="ECO:0000256" key="2">
    <source>
        <dbReference type="ARBA" id="ARBA00023239"/>
    </source>
</evidence>
<dbReference type="GO" id="GO:0019323">
    <property type="term" value="P:pentose catabolic process"/>
    <property type="evidence" value="ECO:0007669"/>
    <property type="project" value="TreeGrafter"/>
</dbReference>
<dbReference type="RefSeq" id="WP_022415634.1">
    <property type="nucleotide sequence ID" value="NZ_CYYM01000001.1"/>
</dbReference>
<dbReference type="Proteomes" id="UP000095380">
    <property type="component" value="Unassembled WGS sequence"/>
</dbReference>
<name>A0A173W7Q6_9FIRM</name>
<dbReference type="InterPro" id="IPR050197">
    <property type="entry name" value="Aldolase_class_II_sugar_metab"/>
</dbReference>
<feature type="domain" description="Class II aldolase/adducin N-terminal" evidence="3">
    <location>
        <begin position="10"/>
        <end position="191"/>
    </location>
</feature>
<keyword evidence="2 4" id="KW-0456">Lyase</keyword>
<dbReference type="InterPro" id="IPR001303">
    <property type="entry name" value="Aldolase_II/adducin_N"/>
</dbReference>
<organism evidence="4 5">
    <name type="scientific">Dorea longicatena</name>
    <dbReference type="NCBI Taxonomy" id="88431"/>
    <lineage>
        <taxon>Bacteria</taxon>
        <taxon>Bacillati</taxon>
        <taxon>Bacillota</taxon>
        <taxon>Clostridia</taxon>
        <taxon>Lachnospirales</taxon>
        <taxon>Lachnospiraceae</taxon>
        <taxon>Dorea</taxon>
    </lineage>
</organism>
<dbReference type="Pfam" id="PF00596">
    <property type="entry name" value="Aldolase_II"/>
    <property type="match status" value="1"/>
</dbReference>
<evidence type="ECO:0000313" key="5">
    <source>
        <dbReference type="Proteomes" id="UP000095380"/>
    </source>
</evidence>
<sequence length="201" mass="21691">MDQKAYEIAEKLVIASKRAYNRGIQTGSGGNVSARIPGTETMLVKASGGSLGDCTPEGFLITDFDGNVVEGTGKPTREALLHGYIYKLRPDVQSVVHVHSPYAIGWSSSKKDLPLVTWHSKLKNPEGYPTLDVHAAMVRPEDVPMVEAMFKKTPNINAFLLADHGVVAMGKDPLAAEHTAELVEETAQVAILDKVVEKLGL</sequence>
<accession>A0A173W7Q6</accession>
<dbReference type="GO" id="GO:0046570">
    <property type="term" value="F:methylthioribulose 1-phosphate dehydratase activity"/>
    <property type="evidence" value="ECO:0007669"/>
    <property type="project" value="UniProtKB-EC"/>
</dbReference>
<evidence type="ECO:0000259" key="3">
    <source>
        <dbReference type="SMART" id="SM01007"/>
    </source>
</evidence>
<dbReference type="SMART" id="SM01007">
    <property type="entry name" value="Aldolase_II"/>
    <property type="match status" value="1"/>
</dbReference>
<dbReference type="EMBL" id="CYYM01000001">
    <property type="protein sequence ID" value="CUN34996.1"/>
    <property type="molecule type" value="Genomic_DNA"/>
</dbReference>
<dbReference type="EC" id="4.2.1.109" evidence="4"/>
<gene>
    <name evidence="4" type="primary">mtnB</name>
    <name evidence="4" type="ORF">ERS852408_00057</name>
</gene>
<dbReference type="SUPFAM" id="SSF53639">
    <property type="entry name" value="AraD/HMP-PK domain-like"/>
    <property type="match status" value="1"/>
</dbReference>
<dbReference type="GO" id="GO:0005829">
    <property type="term" value="C:cytosol"/>
    <property type="evidence" value="ECO:0007669"/>
    <property type="project" value="TreeGrafter"/>
</dbReference>